<organism evidence="1 2">
    <name type="scientific">Gnathostoma spinigerum</name>
    <dbReference type="NCBI Taxonomy" id="75299"/>
    <lineage>
        <taxon>Eukaryota</taxon>
        <taxon>Metazoa</taxon>
        <taxon>Ecdysozoa</taxon>
        <taxon>Nematoda</taxon>
        <taxon>Chromadorea</taxon>
        <taxon>Rhabditida</taxon>
        <taxon>Spirurina</taxon>
        <taxon>Gnathostomatomorpha</taxon>
        <taxon>Gnathostomatoidea</taxon>
        <taxon>Gnathostomatidae</taxon>
        <taxon>Gnathostoma</taxon>
    </lineage>
</organism>
<evidence type="ECO:0000313" key="1">
    <source>
        <dbReference type="EMBL" id="MFH4984056.1"/>
    </source>
</evidence>
<sequence>MTLNEVAIESVTSTRVGLHRNRHTTVNIGALVKPIENCFLKIGTTDLKTDTFPVVQQVWTSQQLKREEDMF</sequence>
<dbReference type="Proteomes" id="UP001608902">
    <property type="component" value="Unassembled WGS sequence"/>
</dbReference>
<name>A0ABD6F1S7_9BILA</name>
<evidence type="ECO:0000313" key="2">
    <source>
        <dbReference type="Proteomes" id="UP001608902"/>
    </source>
</evidence>
<gene>
    <name evidence="1" type="ORF">AB6A40_010765</name>
</gene>
<keyword evidence="2" id="KW-1185">Reference proteome</keyword>
<dbReference type="AlphaFoldDB" id="A0ABD6F1S7"/>
<proteinExistence type="predicted"/>
<comment type="caution">
    <text evidence="1">The sequence shown here is derived from an EMBL/GenBank/DDBJ whole genome shotgun (WGS) entry which is preliminary data.</text>
</comment>
<dbReference type="EMBL" id="JBGFUD010015051">
    <property type="protein sequence ID" value="MFH4984056.1"/>
    <property type="molecule type" value="Genomic_DNA"/>
</dbReference>
<protein>
    <submittedName>
        <fullName evidence="1">Uncharacterized protein</fullName>
    </submittedName>
</protein>
<reference evidence="1 2" key="1">
    <citation type="submission" date="2024-08" db="EMBL/GenBank/DDBJ databases">
        <title>Gnathostoma spinigerum genome.</title>
        <authorList>
            <person name="Gonzalez-Bertolin B."/>
            <person name="Monzon S."/>
            <person name="Zaballos A."/>
            <person name="Jimenez P."/>
            <person name="Dekumyoy P."/>
            <person name="Varona S."/>
            <person name="Cuesta I."/>
            <person name="Sumanam S."/>
            <person name="Adisakwattana P."/>
            <person name="Gasser R.B."/>
            <person name="Hernandez-Gonzalez A."/>
            <person name="Young N.D."/>
            <person name="Perteguer M.J."/>
        </authorList>
    </citation>
    <scope>NUCLEOTIDE SEQUENCE [LARGE SCALE GENOMIC DNA]</scope>
    <source>
        <strain evidence="1">AL3</strain>
        <tissue evidence="1">Liver</tissue>
    </source>
</reference>
<accession>A0ABD6F1S7</accession>